<proteinExistence type="predicted"/>
<dbReference type="PANTHER" id="PTHR36302:SF1">
    <property type="entry name" value="COPPER CHAPERONE PCU(A)C"/>
    <property type="match status" value="1"/>
</dbReference>
<keyword evidence="2" id="KW-1185">Reference proteome</keyword>
<gene>
    <name evidence="1" type="ORF">LPTSP2_17870</name>
</gene>
<dbReference type="EMBL" id="BFAZ01000009">
    <property type="protein sequence ID" value="GBF42500.1"/>
    <property type="molecule type" value="Genomic_DNA"/>
</dbReference>
<dbReference type="Pfam" id="PF04314">
    <property type="entry name" value="PCuAC"/>
    <property type="match status" value="1"/>
</dbReference>
<dbReference type="Gene3D" id="2.60.40.1890">
    <property type="entry name" value="PCu(A)C copper chaperone"/>
    <property type="match status" value="1"/>
</dbReference>
<dbReference type="AlphaFoldDB" id="A0A2P2DD09"/>
<dbReference type="InterPro" id="IPR007410">
    <property type="entry name" value="LpqE-like"/>
</dbReference>
<dbReference type="SUPFAM" id="SSF110087">
    <property type="entry name" value="DR1885-like metal-binding protein"/>
    <property type="match status" value="1"/>
</dbReference>
<dbReference type="OrthoDB" id="329262at2"/>
<protein>
    <recommendedName>
        <fullName evidence="3">Copper chaperone PCu(A)C</fullName>
    </recommendedName>
</protein>
<dbReference type="RefSeq" id="WP_108959610.1">
    <property type="nucleotide sequence ID" value="NZ_BFAZ01000009.1"/>
</dbReference>
<accession>A0A2P2DD09</accession>
<dbReference type="InterPro" id="IPR058248">
    <property type="entry name" value="Lxx211020-like"/>
</dbReference>
<dbReference type="Proteomes" id="UP000245206">
    <property type="component" value="Unassembled WGS sequence"/>
</dbReference>
<comment type="caution">
    <text evidence="1">The sequence shown here is derived from an EMBL/GenBank/DDBJ whole genome shotgun (WGS) entry which is preliminary data.</text>
</comment>
<organism evidence="1 2">
    <name type="scientific">Leptospira ellinghausenii</name>
    <dbReference type="NCBI Taxonomy" id="1917822"/>
    <lineage>
        <taxon>Bacteria</taxon>
        <taxon>Pseudomonadati</taxon>
        <taxon>Spirochaetota</taxon>
        <taxon>Spirochaetia</taxon>
        <taxon>Leptospirales</taxon>
        <taxon>Leptospiraceae</taxon>
        <taxon>Leptospira</taxon>
    </lineage>
</organism>
<sequence length="161" mass="18444">MRVIAVTHLIINLIEVLLLRKVNTTNLGILFLIQVNLFIFCHKTNGEHSFWTPIVPDVAKTTAVYGTIQNPTDSEISILSVSSNQYKTVEFHTMSMENEGIMRMRKLDYPIFMKPNESIELTRNGTHLMLYEKENSSGELLIQIHFSNGLVKKHIVEKKSL</sequence>
<name>A0A2P2DD09_9LEPT</name>
<evidence type="ECO:0008006" key="3">
    <source>
        <dbReference type="Google" id="ProtNLM"/>
    </source>
</evidence>
<dbReference type="PANTHER" id="PTHR36302">
    <property type="entry name" value="BLR7088 PROTEIN"/>
    <property type="match status" value="1"/>
</dbReference>
<dbReference type="InterPro" id="IPR036182">
    <property type="entry name" value="PCuAC_sf"/>
</dbReference>
<evidence type="ECO:0000313" key="1">
    <source>
        <dbReference type="EMBL" id="GBF42500.1"/>
    </source>
</evidence>
<evidence type="ECO:0000313" key="2">
    <source>
        <dbReference type="Proteomes" id="UP000245206"/>
    </source>
</evidence>
<reference evidence="2" key="1">
    <citation type="journal article" date="2019" name="Microbiol. Immunol.">
        <title>Molecular and phenotypic characterization of Leptospira johnsonii sp. nov., Leptospira ellinghausenii sp. nov. and Leptospira ryugenii sp. nov. isolated from soil and water in Japan.</title>
        <authorList>
            <person name="Masuzawa T."/>
            <person name="Saito M."/>
            <person name="Nakao R."/>
            <person name="Nikaido Y."/>
            <person name="Matsumoto M."/>
            <person name="Ogawa M."/>
            <person name="Yokoyama M."/>
            <person name="Hidaka Y."/>
            <person name="Tomita J."/>
            <person name="Sakakibara K."/>
            <person name="Suzuki K."/>
            <person name="Yasuda S."/>
            <person name="Sato H."/>
            <person name="Yamaguchi M."/>
            <person name="Yoshida S.I."/>
            <person name="Koizumi N."/>
            <person name="Kawamura Y."/>
        </authorList>
    </citation>
    <scope>NUCLEOTIDE SEQUENCE [LARGE SCALE GENOMIC DNA]</scope>
    <source>
        <strain evidence="2">E18</strain>
    </source>
</reference>